<dbReference type="Gene3D" id="1.10.287.470">
    <property type="entry name" value="Helix hairpin bin"/>
    <property type="match status" value="1"/>
</dbReference>
<feature type="domain" description="Multidrug resistance protein MdtA-like barrel-sandwich hybrid" evidence="3">
    <location>
        <begin position="80"/>
        <end position="270"/>
    </location>
</feature>
<feature type="compositionally biased region" description="Polar residues" evidence="1">
    <location>
        <begin position="1"/>
        <end position="11"/>
    </location>
</feature>
<dbReference type="Gene3D" id="2.40.30.170">
    <property type="match status" value="1"/>
</dbReference>
<keyword evidence="2" id="KW-0812">Transmembrane</keyword>
<gene>
    <name evidence="5" type="ORF">ACFPN9_29745</name>
</gene>
<dbReference type="InterPro" id="IPR058792">
    <property type="entry name" value="Beta-barrel_RND_2"/>
</dbReference>
<dbReference type="SUPFAM" id="SSF111369">
    <property type="entry name" value="HlyD-like secretion proteins"/>
    <property type="match status" value="2"/>
</dbReference>
<evidence type="ECO:0000259" key="4">
    <source>
        <dbReference type="Pfam" id="PF25954"/>
    </source>
</evidence>
<accession>A0ABW0PC63</accession>
<dbReference type="InterPro" id="IPR058625">
    <property type="entry name" value="MdtA-like_BSH"/>
</dbReference>
<dbReference type="RefSeq" id="WP_377818126.1">
    <property type="nucleotide sequence ID" value="NZ_JBHSLU010000164.1"/>
</dbReference>
<dbReference type="Proteomes" id="UP001596060">
    <property type="component" value="Unassembled WGS sequence"/>
</dbReference>
<feature type="region of interest" description="Disordered" evidence="1">
    <location>
        <begin position="1"/>
        <end position="22"/>
    </location>
</feature>
<feature type="domain" description="CusB-like beta-barrel" evidence="4">
    <location>
        <begin position="278"/>
        <end position="320"/>
    </location>
</feature>
<keyword evidence="6" id="KW-1185">Reference proteome</keyword>
<evidence type="ECO:0000256" key="1">
    <source>
        <dbReference type="SAM" id="MobiDB-lite"/>
    </source>
</evidence>
<evidence type="ECO:0000256" key="2">
    <source>
        <dbReference type="SAM" id="Phobius"/>
    </source>
</evidence>
<dbReference type="PANTHER" id="PTHR30386:SF24">
    <property type="entry name" value="MULTIDRUG RESISTANCE EFFLUX PUMP"/>
    <property type="match status" value="1"/>
</dbReference>
<dbReference type="Pfam" id="PF25917">
    <property type="entry name" value="BSH_RND"/>
    <property type="match status" value="1"/>
</dbReference>
<feature type="transmembrane region" description="Helical" evidence="2">
    <location>
        <begin position="36"/>
        <end position="56"/>
    </location>
</feature>
<dbReference type="EMBL" id="JBHSLU010000164">
    <property type="protein sequence ID" value="MFC5509402.1"/>
    <property type="molecule type" value="Genomic_DNA"/>
</dbReference>
<keyword evidence="2" id="KW-1133">Transmembrane helix</keyword>
<dbReference type="Gene3D" id="2.40.50.100">
    <property type="match status" value="1"/>
</dbReference>
<keyword evidence="2" id="KW-0472">Membrane</keyword>
<reference evidence="6" key="1">
    <citation type="journal article" date="2019" name="Int. J. Syst. Evol. Microbiol.">
        <title>The Global Catalogue of Microorganisms (GCM) 10K type strain sequencing project: providing services to taxonomists for standard genome sequencing and annotation.</title>
        <authorList>
            <consortium name="The Broad Institute Genomics Platform"/>
            <consortium name="The Broad Institute Genome Sequencing Center for Infectious Disease"/>
            <person name="Wu L."/>
            <person name="Ma J."/>
        </authorList>
    </citation>
    <scope>NUCLEOTIDE SEQUENCE [LARGE SCALE GENOMIC DNA]</scope>
    <source>
        <strain evidence="6">CCUG 43117</strain>
    </source>
</reference>
<organism evidence="5 6">
    <name type="scientific">Bosea massiliensis</name>
    <dbReference type="NCBI Taxonomy" id="151419"/>
    <lineage>
        <taxon>Bacteria</taxon>
        <taxon>Pseudomonadati</taxon>
        <taxon>Pseudomonadota</taxon>
        <taxon>Alphaproteobacteria</taxon>
        <taxon>Hyphomicrobiales</taxon>
        <taxon>Boseaceae</taxon>
        <taxon>Bosea</taxon>
    </lineage>
</organism>
<name>A0ABW0PC63_9HYPH</name>
<evidence type="ECO:0000259" key="3">
    <source>
        <dbReference type="Pfam" id="PF25917"/>
    </source>
</evidence>
<dbReference type="Pfam" id="PF25954">
    <property type="entry name" value="Beta-barrel_RND_2"/>
    <property type="match status" value="1"/>
</dbReference>
<proteinExistence type="predicted"/>
<comment type="caution">
    <text evidence="5">The sequence shown here is derived from an EMBL/GenBank/DDBJ whole genome shotgun (WGS) entry which is preliminary data.</text>
</comment>
<dbReference type="InterPro" id="IPR050739">
    <property type="entry name" value="MFP"/>
</dbReference>
<evidence type="ECO:0000313" key="6">
    <source>
        <dbReference type="Proteomes" id="UP001596060"/>
    </source>
</evidence>
<evidence type="ECO:0000313" key="5">
    <source>
        <dbReference type="EMBL" id="MFC5509402.1"/>
    </source>
</evidence>
<dbReference type="PANTHER" id="PTHR30386">
    <property type="entry name" value="MEMBRANE FUSION SUBUNIT OF EMRAB-TOLC MULTIDRUG EFFLUX PUMP"/>
    <property type="match status" value="1"/>
</dbReference>
<sequence>MMTSTVANTETADVAGQDGSPPSWRRRGIAALAHPLFHAGIVAAIVAIGWTIAAHWDRWRGAARYQATDNAFISGDTTPLSSQIAGLVRSVTVDDYQVVRAGDLIAEIDPADYLAQRNLAEADLAAARATLASVSDKRAIQRTLIDQAKATVTIAEAEVVRADAEAARQRELLRKGLAGTEQLVEQADAAAAKAAGSLALSRAQRFQQEAVLASLDATERELAAQLAASQARLKLAEDNLGYTRITAPVDGLTGARQVRAGQFVSTGSPIITVIPMSTLWVVANLKETQMTNVRVGDRATVTVDAFPGTVLTGRVASWSPGTGSVFALLPPDNATGNFTKVVQRIPVKLTLDPNPDLGALIRPGMSVVATIDTRSSSLSGQETSAQGTAP</sequence>
<protein>
    <submittedName>
        <fullName evidence="5">HlyD family secretion protein</fullName>
    </submittedName>
</protein>